<keyword evidence="3" id="KW-0378">Hydrolase</keyword>
<dbReference type="SUPFAM" id="SSF52540">
    <property type="entry name" value="P-loop containing nucleoside triphosphate hydrolases"/>
    <property type="match status" value="1"/>
</dbReference>
<dbReference type="PROSITE" id="PS51421">
    <property type="entry name" value="RAS"/>
    <property type="match status" value="1"/>
</dbReference>
<protein>
    <recommendedName>
        <fullName evidence="2">small monomeric GTPase</fullName>
        <ecNumber evidence="2">3.6.5.2</ecNumber>
    </recommendedName>
</protein>
<proteinExistence type="inferred from homology"/>
<evidence type="ECO:0000256" key="4">
    <source>
        <dbReference type="ARBA" id="ARBA00048098"/>
    </source>
</evidence>
<keyword evidence="5" id="KW-1185">Reference proteome</keyword>
<dbReference type="InterPro" id="IPR001806">
    <property type="entry name" value="Small_GTPase"/>
</dbReference>
<dbReference type="Proteomes" id="UP000694888">
    <property type="component" value="Unplaced"/>
</dbReference>
<comment type="catalytic activity">
    <reaction evidence="4">
        <text>GTP + H2O = GDP + phosphate + H(+)</text>
        <dbReference type="Rhea" id="RHEA:19669"/>
        <dbReference type="ChEBI" id="CHEBI:15377"/>
        <dbReference type="ChEBI" id="CHEBI:15378"/>
        <dbReference type="ChEBI" id="CHEBI:37565"/>
        <dbReference type="ChEBI" id="CHEBI:43474"/>
        <dbReference type="ChEBI" id="CHEBI:58189"/>
        <dbReference type="EC" id="3.6.5.2"/>
    </reaction>
</comment>
<organism evidence="5 6">
    <name type="scientific">Aplysia californica</name>
    <name type="common">California sea hare</name>
    <dbReference type="NCBI Taxonomy" id="6500"/>
    <lineage>
        <taxon>Eukaryota</taxon>
        <taxon>Metazoa</taxon>
        <taxon>Spiralia</taxon>
        <taxon>Lophotrochozoa</taxon>
        <taxon>Mollusca</taxon>
        <taxon>Gastropoda</taxon>
        <taxon>Heterobranchia</taxon>
        <taxon>Euthyneura</taxon>
        <taxon>Tectipleura</taxon>
        <taxon>Aplysiida</taxon>
        <taxon>Aplysioidea</taxon>
        <taxon>Aplysiidae</taxon>
        <taxon>Aplysia</taxon>
    </lineage>
</organism>
<dbReference type="EC" id="3.6.5.2" evidence="2"/>
<comment type="similarity">
    <text evidence="1">Belongs to the small GTPase superfamily. Ras family.</text>
</comment>
<gene>
    <name evidence="6" type="primary">LOC101863076</name>
</gene>
<dbReference type="SMART" id="SM00173">
    <property type="entry name" value="RAS"/>
    <property type="match status" value="1"/>
</dbReference>
<reference evidence="6" key="1">
    <citation type="submission" date="2025-08" db="UniProtKB">
        <authorList>
            <consortium name="RefSeq"/>
        </authorList>
    </citation>
    <scope>IDENTIFICATION</scope>
</reference>
<dbReference type="SMART" id="SM00175">
    <property type="entry name" value="RAB"/>
    <property type="match status" value="1"/>
</dbReference>
<dbReference type="InterPro" id="IPR005225">
    <property type="entry name" value="Small_GTP-bd"/>
</dbReference>
<dbReference type="PANTHER" id="PTHR45704">
    <property type="entry name" value="RAS-LIKE FAMILY MEMBER 11"/>
    <property type="match status" value="1"/>
</dbReference>
<dbReference type="PROSITE" id="PS51419">
    <property type="entry name" value="RAB"/>
    <property type="match status" value="1"/>
</dbReference>
<dbReference type="NCBIfam" id="TIGR00231">
    <property type="entry name" value="small_GTP"/>
    <property type="match status" value="1"/>
</dbReference>
<evidence type="ECO:0000256" key="3">
    <source>
        <dbReference type="ARBA" id="ARBA00022801"/>
    </source>
</evidence>
<dbReference type="InterPro" id="IPR051065">
    <property type="entry name" value="Ras-related_GTPase"/>
</dbReference>
<dbReference type="Gene3D" id="3.40.50.300">
    <property type="entry name" value="P-loop containing nucleotide triphosphate hydrolases"/>
    <property type="match status" value="1"/>
</dbReference>
<dbReference type="PRINTS" id="PR00449">
    <property type="entry name" value="RASTRNSFRMNG"/>
</dbReference>
<evidence type="ECO:0000256" key="2">
    <source>
        <dbReference type="ARBA" id="ARBA00011984"/>
    </source>
</evidence>
<dbReference type="RefSeq" id="XP_012943456.1">
    <property type="nucleotide sequence ID" value="XM_013088002.2"/>
</dbReference>
<dbReference type="SMART" id="SM00174">
    <property type="entry name" value="RHO"/>
    <property type="match status" value="1"/>
</dbReference>
<sequence>MADDKGHKHVANGGCRDINIAVLGAKGVGKSAMIVRFLTGRFIGDYDSQMEAIFSTSTTVDGKHCTVHIMDTATHLSGQEFKEDPVTWADGFLLVFSLTDVKSYRAVQDLVETLRRAREDVRTPILVAANKSDLVHLRAVSLPDTEASCQDQGCLFAEVSASEDPDSVQSAFTTLCRTVRAVNKKREKLSWTLQRPAVAAKLQIRQSLRNLAEKKWRSRTSTF</sequence>
<evidence type="ECO:0000256" key="1">
    <source>
        <dbReference type="ARBA" id="ARBA00008344"/>
    </source>
</evidence>
<dbReference type="GeneID" id="101863076"/>
<accession>A0ABM1A9L7</accession>
<dbReference type="Pfam" id="PF00071">
    <property type="entry name" value="Ras"/>
    <property type="match status" value="1"/>
</dbReference>
<evidence type="ECO:0000313" key="5">
    <source>
        <dbReference type="Proteomes" id="UP000694888"/>
    </source>
</evidence>
<evidence type="ECO:0000313" key="6">
    <source>
        <dbReference type="RefSeq" id="XP_012943456.1"/>
    </source>
</evidence>
<dbReference type="InterPro" id="IPR027417">
    <property type="entry name" value="P-loop_NTPase"/>
</dbReference>
<name>A0ABM1A9L7_APLCA</name>